<dbReference type="Proteomes" id="UP001062846">
    <property type="component" value="Chromosome 8"/>
</dbReference>
<organism evidence="1 2">
    <name type="scientific">Rhododendron molle</name>
    <name type="common">Chinese azalea</name>
    <name type="synonym">Azalea mollis</name>
    <dbReference type="NCBI Taxonomy" id="49168"/>
    <lineage>
        <taxon>Eukaryota</taxon>
        <taxon>Viridiplantae</taxon>
        <taxon>Streptophyta</taxon>
        <taxon>Embryophyta</taxon>
        <taxon>Tracheophyta</taxon>
        <taxon>Spermatophyta</taxon>
        <taxon>Magnoliopsida</taxon>
        <taxon>eudicotyledons</taxon>
        <taxon>Gunneridae</taxon>
        <taxon>Pentapetalae</taxon>
        <taxon>asterids</taxon>
        <taxon>Ericales</taxon>
        <taxon>Ericaceae</taxon>
        <taxon>Ericoideae</taxon>
        <taxon>Rhodoreae</taxon>
        <taxon>Rhododendron</taxon>
    </lineage>
</organism>
<keyword evidence="2" id="KW-1185">Reference proteome</keyword>
<comment type="caution">
    <text evidence="1">The sequence shown here is derived from an EMBL/GenBank/DDBJ whole genome shotgun (WGS) entry which is preliminary data.</text>
</comment>
<dbReference type="EMBL" id="CM046395">
    <property type="protein sequence ID" value="KAI8541703.1"/>
    <property type="molecule type" value="Genomic_DNA"/>
</dbReference>
<gene>
    <name evidence="1" type="ORF">RHMOL_Rhmol08G0083100</name>
</gene>
<protein>
    <submittedName>
        <fullName evidence="1">Uncharacterized protein</fullName>
    </submittedName>
</protein>
<sequence>MSEYMERHAVSRLIGASPGYVGYEEGGQLSEKVQTRPYSVILFDEIEKAHSDVFNVLLQILDDGRVTDSHGRTVSFTNTIIIMTSNVGSQYILNMYDQKLPKEQAYETINQRVLEAARSVFRPEFMNRVDEYIVFKPLDRKEINQIVRLQLERVQERLADRKIKIQVTDDVVQFLGELGYDPNYGARLVKRVIQQYIENELAKGIVRGEFKEEDIVLIDTEVTASSDGQLPQQKLVLKRLEPDSDTSAAENHEVLSQTQ</sequence>
<evidence type="ECO:0000313" key="2">
    <source>
        <dbReference type="Proteomes" id="UP001062846"/>
    </source>
</evidence>
<proteinExistence type="predicted"/>
<name>A0ACC0MN04_RHOML</name>
<reference evidence="1" key="1">
    <citation type="submission" date="2022-02" db="EMBL/GenBank/DDBJ databases">
        <title>Plant Genome Project.</title>
        <authorList>
            <person name="Zhang R.-G."/>
        </authorList>
    </citation>
    <scope>NUCLEOTIDE SEQUENCE</scope>
    <source>
        <strain evidence="1">AT1</strain>
    </source>
</reference>
<evidence type="ECO:0000313" key="1">
    <source>
        <dbReference type="EMBL" id="KAI8541703.1"/>
    </source>
</evidence>
<accession>A0ACC0MN04</accession>